<evidence type="ECO:0000313" key="1">
    <source>
        <dbReference type="EMBL" id="MFD1950842.1"/>
    </source>
</evidence>
<protein>
    <recommendedName>
        <fullName evidence="3">Glycosyltransferase 2-like domain-containing protein</fullName>
    </recommendedName>
</protein>
<evidence type="ECO:0008006" key="3">
    <source>
        <dbReference type="Google" id="ProtNLM"/>
    </source>
</evidence>
<dbReference type="Proteomes" id="UP001597400">
    <property type="component" value="Unassembled WGS sequence"/>
</dbReference>
<keyword evidence="2" id="KW-1185">Reference proteome</keyword>
<sequence>MFLVADVVSELPLRDDHRHAHDPDTAMTRCAICGNRARHDRGDGVRECTHCGLRYSAGHRAMDAIAADTADRLAAPLVDLIAHPPQDWTCAIATLRIAGYRFGRAIRPADAAQAAELADPTGTLPAAALTAPLPVDGPAITLGIMGRVSELRAIRRLVDRLTPHFAKVRVLIDSDDETVVAGLSRPDVEYLTHPLGQDFSAQRNRLQGACETPWQLQLDADEDLDPAMLAALPGLAADADAHGLRSLAFPRSNLVDGVRSDHWPDVQYRLNRAEVRFSGVVHERPNPSRDWRHSALAPAGAILHRLDGAHVPARTSRYAAMAADGARPADEAALLRPFSAD</sequence>
<accession>A0ABW4TZ49</accession>
<organism evidence="1 2">
    <name type="scientific">Sphingomonas arantia</name>
    <dbReference type="NCBI Taxonomy" id="1460676"/>
    <lineage>
        <taxon>Bacteria</taxon>
        <taxon>Pseudomonadati</taxon>
        <taxon>Pseudomonadota</taxon>
        <taxon>Alphaproteobacteria</taxon>
        <taxon>Sphingomonadales</taxon>
        <taxon>Sphingomonadaceae</taxon>
        <taxon>Sphingomonas</taxon>
    </lineage>
</organism>
<reference evidence="2" key="1">
    <citation type="journal article" date="2019" name="Int. J. Syst. Evol. Microbiol.">
        <title>The Global Catalogue of Microorganisms (GCM) 10K type strain sequencing project: providing services to taxonomists for standard genome sequencing and annotation.</title>
        <authorList>
            <consortium name="The Broad Institute Genomics Platform"/>
            <consortium name="The Broad Institute Genome Sequencing Center for Infectious Disease"/>
            <person name="Wu L."/>
            <person name="Ma J."/>
        </authorList>
    </citation>
    <scope>NUCLEOTIDE SEQUENCE [LARGE SCALE GENOMIC DNA]</scope>
    <source>
        <strain evidence="2">CGMCC 1.12702</strain>
    </source>
</reference>
<dbReference type="InterPro" id="IPR029044">
    <property type="entry name" value="Nucleotide-diphossugar_trans"/>
</dbReference>
<dbReference type="SUPFAM" id="SSF53448">
    <property type="entry name" value="Nucleotide-diphospho-sugar transferases"/>
    <property type="match status" value="1"/>
</dbReference>
<gene>
    <name evidence="1" type="ORF">ACFSGX_08695</name>
</gene>
<dbReference type="EMBL" id="JBHUGS010000002">
    <property type="protein sequence ID" value="MFD1950842.1"/>
    <property type="molecule type" value="Genomic_DNA"/>
</dbReference>
<proteinExistence type="predicted"/>
<evidence type="ECO:0000313" key="2">
    <source>
        <dbReference type="Proteomes" id="UP001597400"/>
    </source>
</evidence>
<comment type="caution">
    <text evidence="1">The sequence shown here is derived from an EMBL/GenBank/DDBJ whole genome shotgun (WGS) entry which is preliminary data.</text>
</comment>
<name>A0ABW4TZ49_9SPHN</name>